<dbReference type="SUPFAM" id="SSF89796">
    <property type="entry name" value="CoA-transferase family III (CaiB/BaiF)"/>
    <property type="match status" value="1"/>
</dbReference>
<dbReference type="STRING" id="400682.A0A1X7TIL0"/>
<evidence type="ECO:0008006" key="4">
    <source>
        <dbReference type="Google" id="ProtNLM"/>
    </source>
</evidence>
<dbReference type="KEGG" id="aqu:100633227"/>
<accession>A0A1X7TIL0</accession>
<dbReference type="eggNOG" id="KOG3957">
    <property type="taxonomic scope" value="Eukaryota"/>
</dbReference>
<reference evidence="2" key="2">
    <citation type="submission" date="2017-05" db="UniProtKB">
        <authorList>
            <consortium name="EnsemblMetazoa"/>
        </authorList>
    </citation>
    <scope>IDENTIFICATION</scope>
</reference>
<dbReference type="OrthoDB" id="16747at2759"/>
<dbReference type="InterPro" id="IPR003673">
    <property type="entry name" value="CoA-Trfase_fam_III"/>
</dbReference>
<dbReference type="Pfam" id="PF02515">
    <property type="entry name" value="CoA_transf_3"/>
    <property type="match status" value="1"/>
</dbReference>
<reference evidence="3" key="1">
    <citation type="journal article" date="2010" name="Nature">
        <title>The Amphimedon queenslandica genome and the evolution of animal complexity.</title>
        <authorList>
            <person name="Srivastava M."/>
            <person name="Simakov O."/>
            <person name="Chapman J."/>
            <person name="Fahey B."/>
            <person name="Gauthier M.E."/>
            <person name="Mitros T."/>
            <person name="Richards G.S."/>
            <person name="Conaco C."/>
            <person name="Dacre M."/>
            <person name="Hellsten U."/>
            <person name="Larroux C."/>
            <person name="Putnam N.H."/>
            <person name="Stanke M."/>
            <person name="Adamska M."/>
            <person name="Darling A."/>
            <person name="Degnan S.M."/>
            <person name="Oakley T.H."/>
            <person name="Plachetzki D.C."/>
            <person name="Zhai Y."/>
            <person name="Adamski M."/>
            <person name="Calcino A."/>
            <person name="Cummins S.F."/>
            <person name="Goodstein D.M."/>
            <person name="Harris C."/>
            <person name="Jackson D.J."/>
            <person name="Leys S.P."/>
            <person name="Shu S."/>
            <person name="Woodcroft B.J."/>
            <person name="Vervoort M."/>
            <person name="Kosik K.S."/>
            <person name="Manning G."/>
            <person name="Degnan B.M."/>
            <person name="Rokhsar D.S."/>
        </authorList>
    </citation>
    <scope>NUCLEOTIDE SEQUENCE [LARGE SCALE GENOMIC DNA]</scope>
</reference>
<dbReference type="PANTHER" id="PTHR48228:SF5">
    <property type="entry name" value="ALPHA-METHYLACYL-COA RACEMASE"/>
    <property type="match status" value="1"/>
</dbReference>
<keyword evidence="3" id="KW-1185">Reference proteome</keyword>
<protein>
    <recommendedName>
        <fullName evidence="4">Alpha-methylacyl-CoA racemase</fullName>
    </recommendedName>
</protein>
<name>A0A1X7TIL0_AMPQE</name>
<dbReference type="EnsemblMetazoa" id="XM_020003838.1">
    <property type="protein sequence ID" value="XP_019859397.1"/>
    <property type="gene ID" value="LOC100633227"/>
</dbReference>
<proteinExistence type="inferred from homology"/>
<evidence type="ECO:0000313" key="3">
    <source>
        <dbReference type="Proteomes" id="UP000007879"/>
    </source>
</evidence>
<dbReference type="InParanoid" id="A0A1X7TIL0"/>
<evidence type="ECO:0000313" key="2">
    <source>
        <dbReference type="EnsemblMetazoa" id="Aqu2.1.14535_001"/>
    </source>
</evidence>
<sequence length="385" mass="42339">MALRGIKVIEMAGLAPVPFAGLLLADFGASVIRVDKPNELVPINLMGRKKRSICIDVKNPNGVGVVKKLCRSADILLDSYRPGIMEKFGMGPDILCSINPRLIYARLTGFGQKGPLSSRAGHDINYLAISGILSALGKANDNPFPPINLLADFAGGSLMCLLGILMALMEREKSGFGQVVDASMTQGVAYLSTFLTDVKRIHLPVRKEKRGYGMLDGGAPFYTTYETSDGEFMAVGAIEPQFYRALLDKLGLDNSLLAEQMDMTKWESTKEMIARVFLTKTREDWTKIFSDIDACVEPVLSMKEAPQHPHNRHTKTFSLDPEIQEFVPNPAPVLSRTPASIGSFDQPDIGQNTMEILNELQYTEEEISKLIIDGAVKQNEIKSKI</sequence>
<dbReference type="Gene3D" id="3.40.50.10540">
    <property type="entry name" value="Crotonobetainyl-coa:carnitine coa-transferase, domain 1"/>
    <property type="match status" value="1"/>
</dbReference>
<dbReference type="AlphaFoldDB" id="A0A1X7TIL0"/>
<dbReference type="GO" id="GO:0005739">
    <property type="term" value="C:mitochondrion"/>
    <property type="evidence" value="ECO:0007669"/>
    <property type="project" value="TreeGrafter"/>
</dbReference>
<comment type="similarity">
    <text evidence="1">Belongs to the CoA-transferase III family.</text>
</comment>
<dbReference type="EnsemblMetazoa" id="Aqu2.1.14535_001">
    <property type="protein sequence ID" value="Aqu2.1.14535_001"/>
    <property type="gene ID" value="Aqu2.1.14535"/>
</dbReference>
<evidence type="ECO:0000256" key="1">
    <source>
        <dbReference type="ARBA" id="ARBA00008383"/>
    </source>
</evidence>
<dbReference type="InterPro" id="IPR023606">
    <property type="entry name" value="CoA-Trfase_III_dom_1_sf"/>
</dbReference>
<dbReference type="Gene3D" id="3.30.1540.10">
    <property type="entry name" value="formyl-coa transferase, domain 3"/>
    <property type="match status" value="1"/>
</dbReference>
<dbReference type="PANTHER" id="PTHR48228">
    <property type="entry name" value="SUCCINYL-COA--D-CITRAMALATE COA-TRANSFERASE"/>
    <property type="match status" value="1"/>
</dbReference>
<dbReference type="FunCoup" id="A0A1X7TIL0">
    <property type="interactions" value="40"/>
</dbReference>
<organism evidence="2">
    <name type="scientific">Amphimedon queenslandica</name>
    <name type="common">Sponge</name>
    <dbReference type="NCBI Taxonomy" id="400682"/>
    <lineage>
        <taxon>Eukaryota</taxon>
        <taxon>Metazoa</taxon>
        <taxon>Porifera</taxon>
        <taxon>Demospongiae</taxon>
        <taxon>Heteroscleromorpha</taxon>
        <taxon>Haplosclerida</taxon>
        <taxon>Niphatidae</taxon>
        <taxon>Amphimedon</taxon>
    </lineage>
</organism>
<gene>
    <name evidence="2" type="primary">100633227</name>
</gene>
<dbReference type="GO" id="GO:0008111">
    <property type="term" value="F:alpha-methylacyl-CoA racemase activity"/>
    <property type="evidence" value="ECO:0007669"/>
    <property type="project" value="TreeGrafter"/>
</dbReference>
<dbReference type="GO" id="GO:0008206">
    <property type="term" value="P:bile acid metabolic process"/>
    <property type="evidence" value="ECO:0007669"/>
    <property type="project" value="TreeGrafter"/>
</dbReference>
<dbReference type="Proteomes" id="UP000007879">
    <property type="component" value="Unassembled WGS sequence"/>
</dbReference>
<dbReference type="InterPro" id="IPR044855">
    <property type="entry name" value="CoA-Trfase_III_dom3_sf"/>
</dbReference>
<dbReference type="InterPro" id="IPR050509">
    <property type="entry name" value="CoA-transferase_III"/>
</dbReference>